<feature type="compositionally biased region" description="Low complexity" evidence="1">
    <location>
        <begin position="392"/>
        <end position="403"/>
    </location>
</feature>
<dbReference type="EMBL" id="JARBHB010000007">
    <property type="protein sequence ID" value="KAJ8879001.1"/>
    <property type="molecule type" value="Genomic_DNA"/>
</dbReference>
<feature type="region of interest" description="Disordered" evidence="1">
    <location>
        <begin position="387"/>
        <end position="419"/>
    </location>
</feature>
<sequence>MARIDDVKRCRDAKRQTQRDFRGDVSGRGEVSTVRRYAELWPLLGALGDKQKPLKRKAGRLPLSPQLHSTHRISATRAPQARYWRPPSCFPCRFQTDSHATLKPTLRVRLVITYSHLTPVPNTASSDLAPPMTLKQFSSNAAGAAVAERLDCSPPIKANRVQSPAGTHPNFRKWESYRTMPLVDGFSRGSPVSPPLAFRRCSTFTSFHPRRAAARVVARIPGRNDRSHATQGSTIVVPSSYWSVRSTCSCPSTRTMSAPEIDGFVSTIQIIRPSPPLPVPAVIGCQRQRQQMDHLISDRGRCWCNRPSAVVANLGCLPLFLKSTEITDDASLFVSLGNRAGRCLWSAGFLGYLPFPPSLQSGAAPFSPHFTPISYQDLAVKGRPNLSQPLHSSSKLSVRPSSSQGAAQRRTETSTSDHQCSLAISEQQLALLK</sequence>
<reference evidence="2 3" key="1">
    <citation type="submission" date="2023-02" db="EMBL/GenBank/DDBJ databases">
        <title>LHISI_Scaffold_Assembly.</title>
        <authorList>
            <person name="Stuart O.P."/>
            <person name="Cleave R."/>
            <person name="Magrath M.J.L."/>
            <person name="Mikheyev A.S."/>
        </authorList>
    </citation>
    <scope>NUCLEOTIDE SEQUENCE [LARGE SCALE GENOMIC DNA]</scope>
    <source>
        <strain evidence="2">Daus_M_001</strain>
        <tissue evidence="2">Leg muscle</tissue>
    </source>
</reference>
<proteinExistence type="predicted"/>
<name>A0ABQ9H3X9_9NEOP</name>
<accession>A0ABQ9H3X9</accession>
<dbReference type="Proteomes" id="UP001159363">
    <property type="component" value="Chromosome 6"/>
</dbReference>
<evidence type="ECO:0000256" key="1">
    <source>
        <dbReference type="SAM" id="MobiDB-lite"/>
    </source>
</evidence>
<evidence type="ECO:0000313" key="3">
    <source>
        <dbReference type="Proteomes" id="UP001159363"/>
    </source>
</evidence>
<organism evidence="2 3">
    <name type="scientific">Dryococelus australis</name>
    <dbReference type="NCBI Taxonomy" id="614101"/>
    <lineage>
        <taxon>Eukaryota</taxon>
        <taxon>Metazoa</taxon>
        <taxon>Ecdysozoa</taxon>
        <taxon>Arthropoda</taxon>
        <taxon>Hexapoda</taxon>
        <taxon>Insecta</taxon>
        <taxon>Pterygota</taxon>
        <taxon>Neoptera</taxon>
        <taxon>Polyneoptera</taxon>
        <taxon>Phasmatodea</taxon>
        <taxon>Verophasmatodea</taxon>
        <taxon>Anareolatae</taxon>
        <taxon>Phasmatidae</taxon>
        <taxon>Eurycanthinae</taxon>
        <taxon>Dryococelus</taxon>
    </lineage>
</organism>
<feature type="region of interest" description="Disordered" evidence="1">
    <location>
        <begin position="1"/>
        <end position="28"/>
    </location>
</feature>
<comment type="caution">
    <text evidence="2">The sequence shown here is derived from an EMBL/GenBank/DDBJ whole genome shotgun (WGS) entry which is preliminary data.</text>
</comment>
<evidence type="ECO:0000313" key="2">
    <source>
        <dbReference type="EMBL" id="KAJ8879001.1"/>
    </source>
</evidence>
<feature type="compositionally biased region" description="Basic and acidic residues" evidence="1">
    <location>
        <begin position="1"/>
        <end position="27"/>
    </location>
</feature>
<protein>
    <submittedName>
        <fullName evidence="2">Uncharacterized protein</fullName>
    </submittedName>
</protein>
<gene>
    <name evidence="2" type="ORF">PR048_019607</name>
</gene>
<keyword evidence="3" id="KW-1185">Reference proteome</keyword>